<evidence type="ECO:0000259" key="2">
    <source>
        <dbReference type="Pfam" id="PF20960"/>
    </source>
</evidence>
<feature type="domain" description="Bag6 BAG-similar" evidence="2">
    <location>
        <begin position="86"/>
        <end position="128"/>
    </location>
</feature>
<reference evidence="3" key="1">
    <citation type="submission" date="2022-11" db="UniProtKB">
        <authorList>
            <consortium name="EnsemblMetazoa"/>
        </authorList>
    </citation>
    <scope>IDENTIFICATION</scope>
</reference>
<organism evidence="3 4">
    <name type="scientific">Exaiptasia diaphana</name>
    <name type="common">Tropical sea anemone</name>
    <name type="synonym">Aiptasia pulchella</name>
    <dbReference type="NCBI Taxonomy" id="2652724"/>
    <lineage>
        <taxon>Eukaryota</taxon>
        <taxon>Metazoa</taxon>
        <taxon>Cnidaria</taxon>
        <taxon>Anthozoa</taxon>
        <taxon>Hexacorallia</taxon>
        <taxon>Actiniaria</taxon>
        <taxon>Aiptasiidae</taxon>
        <taxon>Exaiptasia</taxon>
    </lineage>
</organism>
<sequence>MAPWSCKGPFTFTVYSSSDNNSYNDYCNSKAETGKSYRCLTIFFNWSVFFRHTDVVIIVSLTLAFLQTTDQRAVSSTSENMSSILRQAVLAAGVTPKTSMEALATDAQQSDDLHEAYRGEVKKAVKRRTSKDADYNPDTFPSTKDYLESS</sequence>
<dbReference type="KEGG" id="epa:110248523"/>
<name>A0A913XW17_EXADI</name>
<dbReference type="RefSeq" id="XP_020910718.1">
    <property type="nucleotide sequence ID" value="XM_021055059.2"/>
</dbReference>
<proteinExistence type="predicted"/>
<keyword evidence="4" id="KW-1185">Reference proteome</keyword>
<dbReference type="Pfam" id="PF20960">
    <property type="entry name" value="Bag6_BAGS"/>
    <property type="match status" value="1"/>
</dbReference>
<dbReference type="InterPro" id="IPR048926">
    <property type="entry name" value="Bag6_BAGS"/>
</dbReference>
<evidence type="ECO:0000256" key="1">
    <source>
        <dbReference type="SAM" id="MobiDB-lite"/>
    </source>
</evidence>
<dbReference type="Proteomes" id="UP000887567">
    <property type="component" value="Unplaced"/>
</dbReference>
<accession>A0A913XW17</accession>
<evidence type="ECO:0000313" key="3">
    <source>
        <dbReference type="EnsemblMetazoa" id="XP_020910718.1"/>
    </source>
</evidence>
<dbReference type="GeneID" id="110248523"/>
<feature type="region of interest" description="Disordered" evidence="1">
    <location>
        <begin position="127"/>
        <end position="150"/>
    </location>
</feature>
<evidence type="ECO:0000313" key="4">
    <source>
        <dbReference type="Proteomes" id="UP000887567"/>
    </source>
</evidence>
<dbReference type="EnsemblMetazoa" id="XM_021055059.2">
    <property type="protein sequence ID" value="XP_020910718.1"/>
    <property type="gene ID" value="LOC110248523"/>
</dbReference>
<protein>
    <recommendedName>
        <fullName evidence="2">Bag6 BAG-similar domain-containing protein</fullName>
    </recommendedName>
</protein>
<dbReference type="OrthoDB" id="1885901at2759"/>
<dbReference type="AlphaFoldDB" id="A0A913XW17"/>